<dbReference type="SUPFAM" id="SSF53850">
    <property type="entry name" value="Periplasmic binding protein-like II"/>
    <property type="match status" value="1"/>
</dbReference>
<comment type="similarity">
    <text evidence="1">Belongs to the bacterial solute-binding protein 1 family.</text>
</comment>
<dbReference type="Gene3D" id="3.40.190.10">
    <property type="entry name" value="Periplasmic binding protein-like II"/>
    <property type="match status" value="1"/>
</dbReference>
<name>A0A540VL28_9CHLR</name>
<keyword evidence="2" id="KW-0813">Transport</keyword>
<evidence type="ECO:0000256" key="2">
    <source>
        <dbReference type="ARBA" id="ARBA00022448"/>
    </source>
</evidence>
<dbReference type="CDD" id="cd14748">
    <property type="entry name" value="PBP2_UgpB"/>
    <property type="match status" value="1"/>
</dbReference>
<gene>
    <name evidence="4" type="ORF">FKZ61_03125</name>
</gene>
<dbReference type="PANTHER" id="PTHR43649">
    <property type="entry name" value="ARABINOSE-BINDING PROTEIN-RELATED"/>
    <property type="match status" value="1"/>
</dbReference>
<sequence>MNTPWRTCTNAIFRIHFLPPPRSATRRRAAMKKTHSRWKLLVAGLMLAMLVAGCAPVATTGQSTGAPAAPERVELIYWRTLTGPAGDAQDELVEQFNSTQDRIHVTSEFQGSYGDLATNILAAAAAGSGGPDVSQLGTFEILEFYKSGVLADVRPYLEGENGIDTSDWPGTMLSAGEFDGGIYWLPFNVAVPVLYYNSDAFAEAGLDGPPQTWDEFFDYARRLTVKDASGTVQRYGVAYIPGWFSWALTSAIWSEGGEITNRDYTEITLNHPVVVEVLTKFQDLVREGAAIVPDSASGGHRGMFKNGQAAMILDSPAPFAEIFEQSVGFTPAVANYPAGKAGKVYNPGGGGIVMLASVPEEKRDAAWEFMRFMLSDKSIAYYAERSGYVAFTPGAQEIAAEMLQDERYAIIHAAVPYLRGDFSVNFSPAVRTAFDEAWQRILTDPSVDVKAVLDEAQVKAEEGIKNEIFAP</sequence>
<protein>
    <submittedName>
        <fullName evidence="4">ABC transporter substrate-binding protein</fullName>
    </submittedName>
</protein>
<evidence type="ECO:0000313" key="5">
    <source>
        <dbReference type="Proteomes" id="UP000317371"/>
    </source>
</evidence>
<dbReference type="PANTHER" id="PTHR43649:SF12">
    <property type="entry name" value="DIACETYLCHITOBIOSE BINDING PROTEIN DASA"/>
    <property type="match status" value="1"/>
</dbReference>
<proteinExistence type="inferred from homology"/>
<reference evidence="4 5" key="1">
    <citation type="submission" date="2019-06" db="EMBL/GenBank/DDBJ databases">
        <title>Genome sequence of Litorilinea aerophila BAA-2444.</title>
        <authorList>
            <person name="Maclea K.S."/>
            <person name="Maurais E.G."/>
            <person name="Iannazzi L.C."/>
        </authorList>
    </citation>
    <scope>NUCLEOTIDE SEQUENCE [LARGE SCALE GENOMIC DNA]</scope>
    <source>
        <strain evidence="4 5">ATCC BAA-2444</strain>
    </source>
</reference>
<dbReference type="AlphaFoldDB" id="A0A540VL28"/>
<dbReference type="Pfam" id="PF01547">
    <property type="entry name" value="SBP_bac_1"/>
    <property type="match status" value="1"/>
</dbReference>
<dbReference type="EMBL" id="VIGC01000003">
    <property type="protein sequence ID" value="TQE97422.1"/>
    <property type="molecule type" value="Genomic_DNA"/>
</dbReference>
<keyword evidence="5" id="KW-1185">Reference proteome</keyword>
<dbReference type="Proteomes" id="UP000317371">
    <property type="component" value="Unassembled WGS sequence"/>
</dbReference>
<evidence type="ECO:0000313" key="4">
    <source>
        <dbReference type="EMBL" id="TQE97422.1"/>
    </source>
</evidence>
<keyword evidence="3" id="KW-0732">Signal</keyword>
<comment type="caution">
    <text evidence="4">The sequence shown here is derived from an EMBL/GenBank/DDBJ whole genome shotgun (WGS) entry which is preliminary data.</text>
</comment>
<dbReference type="InParanoid" id="A0A540VL28"/>
<accession>A0A540VL28</accession>
<dbReference type="InterPro" id="IPR050490">
    <property type="entry name" value="Bact_solute-bd_prot1"/>
</dbReference>
<evidence type="ECO:0000256" key="1">
    <source>
        <dbReference type="ARBA" id="ARBA00008520"/>
    </source>
</evidence>
<dbReference type="InterPro" id="IPR006059">
    <property type="entry name" value="SBP"/>
</dbReference>
<dbReference type="OrthoDB" id="9795467at2"/>
<dbReference type="GO" id="GO:0055085">
    <property type="term" value="P:transmembrane transport"/>
    <property type="evidence" value="ECO:0007669"/>
    <property type="project" value="InterPro"/>
</dbReference>
<dbReference type="PROSITE" id="PS01037">
    <property type="entry name" value="SBP_BACTERIAL_1"/>
    <property type="match status" value="1"/>
</dbReference>
<dbReference type="InterPro" id="IPR006061">
    <property type="entry name" value="SBP_1_CS"/>
</dbReference>
<organism evidence="4 5">
    <name type="scientific">Litorilinea aerophila</name>
    <dbReference type="NCBI Taxonomy" id="1204385"/>
    <lineage>
        <taxon>Bacteria</taxon>
        <taxon>Bacillati</taxon>
        <taxon>Chloroflexota</taxon>
        <taxon>Caldilineae</taxon>
        <taxon>Caldilineales</taxon>
        <taxon>Caldilineaceae</taxon>
        <taxon>Litorilinea</taxon>
    </lineage>
</organism>
<evidence type="ECO:0000256" key="3">
    <source>
        <dbReference type="ARBA" id="ARBA00022729"/>
    </source>
</evidence>